<evidence type="ECO:0000256" key="1">
    <source>
        <dbReference type="SAM" id="MobiDB-lite"/>
    </source>
</evidence>
<organism evidence="3 4">
    <name type="scientific">Lepidopterella palustris CBS 459.81</name>
    <dbReference type="NCBI Taxonomy" id="1314670"/>
    <lineage>
        <taxon>Eukaryota</taxon>
        <taxon>Fungi</taxon>
        <taxon>Dikarya</taxon>
        <taxon>Ascomycota</taxon>
        <taxon>Pezizomycotina</taxon>
        <taxon>Dothideomycetes</taxon>
        <taxon>Pleosporomycetidae</taxon>
        <taxon>Mytilinidiales</taxon>
        <taxon>Argynnaceae</taxon>
        <taxon>Lepidopterella</taxon>
    </lineage>
</organism>
<gene>
    <name evidence="3" type="ORF">K432DRAFT_17308</name>
</gene>
<feature type="transmembrane region" description="Helical" evidence="2">
    <location>
        <begin position="97"/>
        <end position="118"/>
    </location>
</feature>
<dbReference type="EMBL" id="KV745972">
    <property type="protein sequence ID" value="OCK73100.1"/>
    <property type="molecule type" value="Genomic_DNA"/>
</dbReference>
<accession>A0A8E2J8D3</accession>
<protein>
    <submittedName>
        <fullName evidence="3">Uncharacterized protein</fullName>
    </submittedName>
</protein>
<keyword evidence="2" id="KW-0472">Membrane</keyword>
<dbReference type="Proteomes" id="UP000250266">
    <property type="component" value="Unassembled WGS sequence"/>
</dbReference>
<evidence type="ECO:0000313" key="4">
    <source>
        <dbReference type="Proteomes" id="UP000250266"/>
    </source>
</evidence>
<evidence type="ECO:0000313" key="3">
    <source>
        <dbReference type="EMBL" id="OCK73100.1"/>
    </source>
</evidence>
<name>A0A8E2J8D3_9PEZI</name>
<dbReference type="AlphaFoldDB" id="A0A8E2J8D3"/>
<feature type="region of interest" description="Disordered" evidence="1">
    <location>
        <begin position="124"/>
        <end position="147"/>
    </location>
</feature>
<keyword evidence="4" id="KW-1185">Reference proteome</keyword>
<evidence type="ECO:0000256" key="2">
    <source>
        <dbReference type="SAM" id="Phobius"/>
    </source>
</evidence>
<keyword evidence="2" id="KW-1133">Transmembrane helix</keyword>
<sequence>MGSKAISHYKGNKVVYMLIVSRSHNRNTLCGPLYTPALPSSFRRPLCQKCLAAAGSSKREMQEAVVSISGRSIASARFCTLSAHSPRRHIGIQSQTALHMILLAQTCLGSPAINVYVIRYGRRNPTRKLPTGHPSAAQLGRSQATSA</sequence>
<keyword evidence="2" id="KW-0812">Transmembrane</keyword>
<proteinExistence type="predicted"/>
<reference evidence="3 4" key="1">
    <citation type="journal article" date="2016" name="Nat. Commun.">
        <title>Ectomycorrhizal ecology is imprinted in the genome of the dominant symbiotic fungus Cenococcum geophilum.</title>
        <authorList>
            <consortium name="DOE Joint Genome Institute"/>
            <person name="Peter M."/>
            <person name="Kohler A."/>
            <person name="Ohm R.A."/>
            <person name="Kuo A."/>
            <person name="Krutzmann J."/>
            <person name="Morin E."/>
            <person name="Arend M."/>
            <person name="Barry K.W."/>
            <person name="Binder M."/>
            <person name="Choi C."/>
            <person name="Clum A."/>
            <person name="Copeland A."/>
            <person name="Grisel N."/>
            <person name="Haridas S."/>
            <person name="Kipfer T."/>
            <person name="LaButti K."/>
            <person name="Lindquist E."/>
            <person name="Lipzen A."/>
            <person name="Maire R."/>
            <person name="Meier B."/>
            <person name="Mihaltcheva S."/>
            <person name="Molinier V."/>
            <person name="Murat C."/>
            <person name="Poggeler S."/>
            <person name="Quandt C.A."/>
            <person name="Sperisen C."/>
            <person name="Tritt A."/>
            <person name="Tisserant E."/>
            <person name="Crous P.W."/>
            <person name="Henrissat B."/>
            <person name="Nehls U."/>
            <person name="Egli S."/>
            <person name="Spatafora J.W."/>
            <person name="Grigoriev I.V."/>
            <person name="Martin F.M."/>
        </authorList>
    </citation>
    <scope>NUCLEOTIDE SEQUENCE [LARGE SCALE GENOMIC DNA]</scope>
    <source>
        <strain evidence="3 4">CBS 459.81</strain>
    </source>
</reference>